<dbReference type="InterPro" id="IPR052911">
    <property type="entry name" value="Corrinoid_activation_enz"/>
</dbReference>
<dbReference type="Pfam" id="PF12838">
    <property type="entry name" value="Fer4_7"/>
    <property type="match status" value="1"/>
</dbReference>
<feature type="domain" description="4Fe-4S ferredoxin-type" evidence="2">
    <location>
        <begin position="4"/>
        <end position="33"/>
    </location>
</feature>
<feature type="region of interest" description="Disordered" evidence="1">
    <location>
        <begin position="90"/>
        <end position="112"/>
    </location>
</feature>
<reference evidence="3 4" key="1">
    <citation type="journal article" date="2019" name="Nat. Med.">
        <title>A library of human gut bacterial isolates paired with longitudinal multiomics data enables mechanistic microbiome research.</title>
        <authorList>
            <person name="Poyet M."/>
            <person name="Groussin M."/>
            <person name="Gibbons S.M."/>
            <person name="Avila-Pacheco J."/>
            <person name="Jiang X."/>
            <person name="Kearney S.M."/>
            <person name="Perrotta A.R."/>
            <person name="Berdy B."/>
            <person name="Zhao S."/>
            <person name="Lieberman T.D."/>
            <person name="Swanson P.K."/>
            <person name="Smith M."/>
            <person name="Roesemann S."/>
            <person name="Alexander J.E."/>
            <person name="Rich S.A."/>
            <person name="Livny J."/>
            <person name="Vlamakis H."/>
            <person name="Clish C."/>
            <person name="Bullock K."/>
            <person name="Deik A."/>
            <person name="Scott J."/>
            <person name="Pierce K.A."/>
            <person name="Xavier R.J."/>
            <person name="Alm E.J."/>
        </authorList>
    </citation>
    <scope>NUCLEOTIDE SEQUENCE [LARGE SCALE GENOMIC DNA]</scope>
    <source>
        <strain evidence="3 4">BIOML-A6</strain>
    </source>
</reference>
<dbReference type="InterPro" id="IPR017896">
    <property type="entry name" value="4Fe4S_Fe-S-bd"/>
</dbReference>
<dbReference type="SUPFAM" id="SSF54862">
    <property type="entry name" value="4Fe-4S ferredoxins"/>
    <property type="match status" value="1"/>
</dbReference>
<dbReference type="PANTHER" id="PTHR42895">
    <property type="entry name" value="IRON-SULFUR CLUSTER-BINDING PROTEIN-RELATED"/>
    <property type="match status" value="1"/>
</dbReference>
<dbReference type="Proteomes" id="UP000472916">
    <property type="component" value="Unassembled WGS sequence"/>
</dbReference>
<evidence type="ECO:0000313" key="4">
    <source>
        <dbReference type="Proteomes" id="UP000472916"/>
    </source>
</evidence>
<feature type="domain" description="4Fe-4S ferredoxin-type" evidence="2">
    <location>
        <begin position="34"/>
        <end position="63"/>
    </location>
</feature>
<comment type="caution">
    <text evidence="3">The sequence shown here is derived from an EMBL/GenBank/DDBJ whole genome shotgun (WGS) entry which is preliminary data.</text>
</comment>
<protein>
    <submittedName>
        <fullName evidence="3">Ferredoxin</fullName>
    </submittedName>
</protein>
<sequence length="280" mass="30324">MIRKIIHINEEKCNGCGACANACHEGAIQMVDGKARLMRDDFCDGLGDCLPACPTNAITFEEREADAYDDDAVKAHLAAKGPEALKKHLDAKKAHAHDNDTPAPHHGGCPGSMAREIQHTAPHGRCPGSMARSVEHTHNNDASASNNMSGSTPTAYSMESQLRQWPVQIKLAPLSAPYFQNANLLIAADCSAYAYGNFHNQFIKNHVVLIGCPKLDAVDYTEKLTEIIKHNDFKSLTIVRMEVPCCGGLEHAATEALKASGKFIPWQVVTIGIDGTIKDI</sequence>
<accession>A0A6L8S1S4</accession>
<dbReference type="Gene3D" id="3.30.70.20">
    <property type="match status" value="1"/>
</dbReference>
<organism evidence="3 4">
    <name type="scientific">Dorea longicatena</name>
    <dbReference type="NCBI Taxonomy" id="88431"/>
    <lineage>
        <taxon>Bacteria</taxon>
        <taxon>Bacillati</taxon>
        <taxon>Bacillota</taxon>
        <taxon>Clostridia</taxon>
        <taxon>Lachnospirales</taxon>
        <taxon>Lachnospiraceae</taxon>
        <taxon>Dorea</taxon>
    </lineage>
</organism>
<dbReference type="AlphaFoldDB" id="A0A6L8S1S4"/>
<dbReference type="EMBL" id="WWSC01000007">
    <property type="protein sequence ID" value="MZK41562.1"/>
    <property type="molecule type" value="Genomic_DNA"/>
</dbReference>
<dbReference type="PANTHER" id="PTHR42895:SF1">
    <property type="entry name" value="IRON-SULFUR CLUSTER PROTEIN"/>
    <property type="match status" value="1"/>
</dbReference>
<gene>
    <name evidence="3" type="ORF">GT528_07515</name>
</gene>
<proteinExistence type="predicted"/>
<name>A0A6L8S1S4_9FIRM</name>
<evidence type="ECO:0000313" key="3">
    <source>
        <dbReference type="EMBL" id="MZK41562.1"/>
    </source>
</evidence>
<dbReference type="RefSeq" id="WP_130096584.1">
    <property type="nucleotide sequence ID" value="NZ_JAAIMW010000005.1"/>
</dbReference>
<evidence type="ECO:0000256" key="1">
    <source>
        <dbReference type="SAM" id="MobiDB-lite"/>
    </source>
</evidence>
<evidence type="ECO:0000259" key="2">
    <source>
        <dbReference type="PROSITE" id="PS51379"/>
    </source>
</evidence>
<feature type="compositionally biased region" description="Basic and acidic residues" evidence="1">
    <location>
        <begin position="90"/>
        <end position="100"/>
    </location>
</feature>
<dbReference type="PROSITE" id="PS51379">
    <property type="entry name" value="4FE4S_FER_2"/>
    <property type="match status" value="2"/>
</dbReference>